<proteinExistence type="predicted"/>
<dbReference type="EMBL" id="OM869576">
    <property type="protein sequence ID" value="UPW41327.1"/>
    <property type="molecule type" value="Genomic_DNA"/>
</dbReference>
<protein>
    <submittedName>
        <fullName evidence="2">Replication initiator protein</fullName>
    </submittedName>
</protein>
<sequence length="483" mass="56585">MCVNHVKILRNGTYSFFPCGKCEACRQQLASARSTKICNHVADGYTCYFVTLSYDNAHIPYIRLSDLIDVVGETHFSIPVYRDVKYLKGLSLSLEFEGPDVLREFEFEDMPFRLEDLDKLSGIRTKISKTEYLYDTDKISVCYTPDFQNFIKRLRVFLQRQLKDFRGFSFYYAPEYGPTSQRYHIHTLLWLPSNYTEDEVKCMLCACWPFCDSKRLTDYVEIARDPSHYVASYVNCDSSVSPFLQKYFKLRSSHSLHFGHGKSVLTLPKIVENFERSQCHKYTVLRVTEAGLTETDVYYPKYIINKLFPKFKGFNRCSTDTILSVLQHPREYLSLTHQVDGYTPKFFPLYRSLIRDRYGIPITFTSHESRYTLNLILRAQSAFAELGYNFYDFADFVLRFHKSRSLLMYKESMQTRDPIDNVTQFLNLCDVDSGVVRNESVQSILSRFSVPRSPDSFPHVLSTDMHYRGLYHKNLKQRKLNSL</sequence>
<evidence type="ECO:0000313" key="2">
    <source>
        <dbReference type="EMBL" id="UPW41327.1"/>
    </source>
</evidence>
<feature type="domain" description="Replication-associated protein ORF2/G2P" evidence="1">
    <location>
        <begin position="145"/>
        <end position="235"/>
    </location>
</feature>
<evidence type="ECO:0000259" key="1">
    <source>
        <dbReference type="Pfam" id="PF23343"/>
    </source>
</evidence>
<reference evidence="2" key="1">
    <citation type="submission" date="2022-02" db="EMBL/GenBank/DDBJ databases">
        <title>Towards deciphering the DNA virus diversity associated with rodent species in the families Cricetidae and Heteromyidae.</title>
        <authorList>
            <person name="Lund M."/>
            <person name="Larsen B.B."/>
            <person name="Gryseels S."/>
            <person name="Kraberger S."/>
            <person name="Rowsey D.M."/>
            <person name="Steger L."/>
            <person name="Yule K.M."/>
            <person name="Upham N.S."/>
            <person name="Worobey M."/>
            <person name="Van Doorslaer K."/>
            <person name="Varsani A."/>
        </authorList>
    </citation>
    <scope>NUCLEOTIDE SEQUENCE</scope>
    <source>
        <strain evidence="2">UA08Rod_4124</strain>
    </source>
</reference>
<name>A0A976N1I5_9VIRU</name>
<organism evidence="2">
    <name type="scientific">Sigmofec virus UA08Rod_4124</name>
    <dbReference type="NCBI Taxonomy" id="2929395"/>
    <lineage>
        <taxon>Viruses</taxon>
        <taxon>Monodnaviria</taxon>
        <taxon>Sangervirae</taxon>
        <taxon>Phixviricota</taxon>
        <taxon>Malgrandaviricetes</taxon>
        <taxon>Petitvirales</taxon>
        <taxon>Microviridae</taxon>
    </lineage>
</organism>
<dbReference type="Pfam" id="PF23343">
    <property type="entry name" value="REP_ORF2-G2P"/>
    <property type="match status" value="1"/>
</dbReference>
<accession>A0A976N1I5</accession>
<dbReference type="InterPro" id="IPR056906">
    <property type="entry name" value="ORF2/G2P_dom"/>
</dbReference>